<evidence type="ECO:0000313" key="10">
    <source>
        <dbReference type="EMBL" id="MBP2193702.1"/>
    </source>
</evidence>
<evidence type="ECO:0000256" key="7">
    <source>
        <dbReference type="ARBA" id="ARBA00038093"/>
    </source>
</evidence>
<evidence type="ECO:0000256" key="1">
    <source>
        <dbReference type="ARBA" id="ARBA00001946"/>
    </source>
</evidence>
<evidence type="ECO:0000256" key="4">
    <source>
        <dbReference type="ARBA" id="ARBA00022723"/>
    </source>
</evidence>
<comment type="function">
    <text evidence="8">Toxic component of a toxin-antitoxin (TA) system. An RNase.</text>
</comment>
<dbReference type="InterPro" id="IPR022907">
    <property type="entry name" value="VapC_family"/>
</dbReference>
<dbReference type="PANTHER" id="PTHR33653:SF1">
    <property type="entry name" value="RIBONUCLEASE VAPC2"/>
    <property type="match status" value="1"/>
</dbReference>
<keyword evidence="2 8" id="KW-1277">Toxin-antitoxin system</keyword>
<dbReference type="RefSeq" id="WP_209896923.1">
    <property type="nucleotide sequence ID" value="NZ_JAGGMR010000001.1"/>
</dbReference>
<keyword evidence="4 8" id="KW-0479">Metal-binding</keyword>
<keyword evidence="11" id="KW-1185">Reference proteome</keyword>
<dbReference type="SUPFAM" id="SSF88723">
    <property type="entry name" value="PIN domain-like"/>
    <property type="match status" value="1"/>
</dbReference>
<comment type="similarity">
    <text evidence="7 8">Belongs to the PINc/VapC protein family.</text>
</comment>
<dbReference type="HAMAP" id="MF_00265">
    <property type="entry name" value="VapC_Nob1"/>
    <property type="match status" value="1"/>
</dbReference>
<proteinExistence type="inferred from homology"/>
<comment type="cofactor">
    <cofactor evidence="1 8">
        <name>Mg(2+)</name>
        <dbReference type="ChEBI" id="CHEBI:18420"/>
    </cofactor>
</comment>
<dbReference type="Proteomes" id="UP001519325">
    <property type="component" value="Unassembled WGS sequence"/>
</dbReference>
<keyword evidence="3 8" id="KW-0540">Nuclease</keyword>
<gene>
    <name evidence="8" type="primary">vapC</name>
    <name evidence="10" type="ORF">BJ987_006603</name>
</gene>
<feature type="binding site" evidence="8">
    <location>
        <position position="97"/>
    </location>
    <ligand>
        <name>Mg(2+)</name>
        <dbReference type="ChEBI" id="CHEBI:18420"/>
    </ligand>
</feature>
<evidence type="ECO:0000256" key="3">
    <source>
        <dbReference type="ARBA" id="ARBA00022722"/>
    </source>
</evidence>
<dbReference type="InterPro" id="IPR050556">
    <property type="entry name" value="Type_II_TA_system_RNase"/>
</dbReference>
<feature type="binding site" evidence="8">
    <location>
        <position position="7"/>
    </location>
    <ligand>
        <name>Mg(2+)</name>
        <dbReference type="ChEBI" id="CHEBI:18420"/>
    </ligand>
</feature>
<dbReference type="Pfam" id="PF01850">
    <property type="entry name" value="PIN"/>
    <property type="match status" value="1"/>
</dbReference>
<dbReference type="PANTHER" id="PTHR33653">
    <property type="entry name" value="RIBONUCLEASE VAPC2"/>
    <property type="match status" value="1"/>
</dbReference>
<name>A0ABS4QPQ5_9NOCA</name>
<keyword evidence="6 8" id="KW-0460">Magnesium</keyword>
<protein>
    <recommendedName>
        <fullName evidence="8">Ribonuclease VapC</fullName>
        <shortName evidence="8">RNase VapC</shortName>
        <ecNumber evidence="8">3.1.-.-</ecNumber>
    </recommendedName>
    <alternativeName>
        <fullName evidence="8">Toxin VapC</fullName>
    </alternativeName>
</protein>
<dbReference type="EMBL" id="JAGGMR010000001">
    <property type="protein sequence ID" value="MBP2193702.1"/>
    <property type="molecule type" value="Genomic_DNA"/>
</dbReference>
<keyword evidence="5 8" id="KW-0378">Hydrolase</keyword>
<keyword evidence="8" id="KW-0800">Toxin</keyword>
<dbReference type="InterPro" id="IPR029060">
    <property type="entry name" value="PIN-like_dom_sf"/>
</dbReference>
<organism evidence="10 11">
    <name type="scientific">Nocardia goodfellowii</name>
    <dbReference type="NCBI Taxonomy" id="882446"/>
    <lineage>
        <taxon>Bacteria</taxon>
        <taxon>Bacillati</taxon>
        <taxon>Actinomycetota</taxon>
        <taxon>Actinomycetes</taxon>
        <taxon>Mycobacteriales</taxon>
        <taxon>Nocardiaceae</taxon>
        <taxon>Nocardia</taxon>
    </lineage>
</organism>
<evidence type="ECO:0000256" key="6">
    <source>
        <dbReference type="ARBA" id="ARBA00022842"/>
    </source>
</evidence>
<feature type="domain" description="PIN" evidence="9">
    <location>
        <begin position="4"/>
        <end position="123"/>
    </location>
</feature>
<evidence type="ECO:0000256" key="8">
    <source>
        <dbReference type="HAMAP-Rule" id="MF_00265"/>
    </source>
</evidence>
<evidence type="ECO:0000313" key="11">
    <source>
        <dbReference type="Proteomes" id="UP001519325"/>
    </source>
</evidence>
<evidence type="ECO:0000256" key="5">
    <source>
        <dbReference type="ARBA" id="ARBA00022801"/>
    </source>
</evidence>
<dbReference type="EC" id="3.1.-.-" evidence="8"/>
<dbReference type="Gene3D" id="3.40.50.1010">
    <property type="entry name" value="5'-nuclease"/>
    <property type="match status" value="1"/>
</dbReference>
<dbReference type="InterPro" id="IPR002716">
    <property type="entry name" value="PIN_dom"/>
</dbReference>
<accession>A0ABS4QPQ5</accession>
<evidence type="ECO:0000256" key="2">
    <source>
        <dbReference type="ARBA" id="ARBA00022649"/>
    </source>
</evidence>
<comment type="caution">
    <text evidence="10">The sequence shown here is derived from an EMBL/GenBank/DDBJ whole genome shotgun (WGS) entry which is preliminary data.</text>
</comment>
<sequence length="141" mass="16164">MIRYIIDSSALWRLRRDRDLLGVWMEEITLRLIGSCPPQRVEFLRSASNAEEYECWRDDLVKLFPEIPLPKRIWSWVDTVQHQLAGQGVLGSVSPVDLMICATAAHHGVTILHDDKDFRTVARFVPGVVELSINSRKRGKP</sequence>
<evidence type="ECO:0000259" key="9">
    <source>
        <dbReference type="Pfam" id="PF01850"/>
    </source>
</evidence>
<reference evidence="10 11" key="1">
    <citation type="submission" date="2021-03" db="EMBL/GenBank/DDBJ databases">
        <title>Sequencing the genomes of 1000 actinobacteria strains.</title>
        <authorList>
            <person name="Klenk H.-P."/>
        </authorList>
    </citation>
    <scope>NUCLEOTIDE SEQUENCE [LARGE SCALE GENOMIC DNA]</scope>
    <source>
        <strain evidence="10 11">DSM 45516</strain>
    </source>
</reference>